<evidence type="ECO:0000256" key="3">
    <source>
        <dbReference type="SAM" id="Phobius"/>
    </source>
</evidence>
<dbReference type="PANTHER" id="PTHR32309">
    <property type="entry name" value="TYROSINE-PROTEIN KINASE"/>
    <property type="match status" value="1"/>
</dbReference>
<feature type="region of interest" description="Disordered" evidence="2">
    <location>
        <begin position="422"/>
        <end position="443"/>
    </location>
</feature>
<reference evidence="4 5" key="1">
    <citation type="submission" date="2020-04" db="EMBL/GenBank/DDBJ databases">
        <title>Novel species.</title>
        <authorList>
            <person name="Teo W.F.A."/>
            <person name="Lipun K."/>
            <person name="Srisuk N."/>
            <person name="Duangmal K."/>
        </authorList>
    </citation>
    <scope>NUCLEOTIDE SEQUENCE [LARGE SCALE GENOMIC DNA]</scope>
    <source>
        <strain evidence="4 5">K13G38</strain>
    </source>
</reference>
<gene>
    <name evidence="4" type="ORF">HFP15_23045</name>
</gene>
<sequence>MSDDTVRLSLIGQVVRHRWRLLVVLAVAGALVGAGASLLFSPGYQTESNVLLQGPRQADELLTEAQVAGSTVVLDRAAGELSWQTTGTDLAKHVTTSVSNGNVVTITVSADSPERAQELANKVAEQFVRYSTQLISSTADAAAQVQQAQREALRQQVAQTNQRISDMAQQLGSTLTVESVQARTELEALRTSLQQAINNLNQADAATSQANMAVLGSAELPSGAASPTMLQFVVGGAVVFFLLGVLGHLWSARTGKRARDESEIAAALGSKVLTTVDIPDERAEAGHGWPARLRRLLGADRPWHLPQVPVSADKLNRDARYQRVLARVGRDAGQVLVVLTEDDAPAHRALTQLVAAAGGHPVLRVAEVTADRPVVPDGSDGVLVVLTAGSRTGWELVAIAEACADAGREIVGVVLAHPVQVRRQPPDHPSEAGSDREAMAGSV</sequence>
<dbReference type="Proteomes" id="UP000715441">
    <property type="component" value="Unassembled WGS sequence"/>
</dbReference>
<dbReference type="RefSeq" id="WP_168518800.1">
    <property type="nucleotide sequence ID" value="NZ_JAAXLS010000017.1"/>
</dbReference>
<dbReference type="EMBL" id="JAAXLS010000017">
    <property type="protein sequence ID" value="NKQ55759.1"/>
    <property type="molecule type" value="Genomic_DNA"/>
</dbReference>
<proteinExistence type="predicted"/>
<feature type="compositionally biased region" description="Basic and acidic residues" evidence="2">
    <location>
        <begin position="424"/>
        <end position="443"/>
    </location>
</feature>
<evidence type="ECO:0000313" key="4">
    <source>
        <dbReference type="EMBL" id="NKQ55759.1"/>
    </source>
</evidence>
<comment type="caution">
    <text evidence="4">The sequence shown here is derived from an EMBL/GenBank/DDBJ whole genome shotgun (WGS) entry which is preliminary data.</text>
</comment>
<accession>A0ABX1J869</accession>
<feature type="transmembrane region" description="Helical" evidence="3">
    <location>
        <begin position="21"/>
        <end position="40"/>
    </location>
</feature>
<keyword evidence="5" id="KW-1185">Reference proteome</keyword>
<evidence type="ECO:0000256" key="1">
    <source>
        <dbReference type="SAM" id="Coils"/>
    </source>
</evidence>
<feature type="transmembrane region" description="Helical" evidence="3">
    <location>
        <begin position="229"/>
        <end position="250"/>
    </location>
</feature>
<protein>
    <submittedName>
        <fullName evidence="4">Exopolysaccharide biosynthesis protein</fullName>
    </submittedName>
</protein>
<keyword evidence="3" id="KW-0472">Membrane</keyword>
<keyword evidence="3" id="KW-0812">Transmembrane</keyword>
<name>A0ABX1J869_9PSEU</name>
<keyword evidence="3" id="KW-1133">Transmembrane helix</keyword>
<dbReference type="InterPro" id="IPR050445">
    <property type="entry name" value="Bact_polysacc_biosynth/exp"/>
</dbReference>
<dbReference type="PANTHER" id="PTHR32309:SF31">
    <property type="entry name" value="CAPSULAR EXOPOLYSACCHARIDE FAMILY"/>
    <property type="match status" value="1"/>
</dbReference>
<feature type="coiled-coil region" evidence="1">
    <location>
        <begin position="143"/>
        <end position="206"/>
    </location>
</feature>
<evidence type="ECO:0000313" key="5">
    <source>
        <dbReference type="Proteomes" id="UP000715441"/>
    </source>
</evidence>
<organism evidence="4 5">
    <name type="scientific">Amycolatopsis acididurans</name>
    <dbReference type="NCBI Taxonomy" id="2724524"/>
    <lineage>
        <taxon>Bacteria</taxon>
        <taxon>Bacillati</taxon>
        <taxon>Actinomycetota</taxon>
        <taxon>Actinomycetes</taxon>
        <taxon>Pseudonocardiales</taxon>
        <taxon>Pseudonocardiaceae</taxon>
        <taxon>Amycolatopsis</taxon>
    </lineage>
</organism>
<keyword evidence="1" id="KW-0175">Coiled coil</keyword>
<evidence type="ECO:0000256" key="2">
    <source>
        <dbReference type="SAM" id="MobiDB-lite"/>
    </source>
</evidence>